<dbReference type="EMBL" id="MWML01000409">
    <property type="protein sequence ID" value="TCG03427.1"/>
    <property type="molecule type" value="Genomic_DNA"/>
</dbReference>
<organism evidence="1 2">
    <name type="scientific">Paraburkholderia steynii</name>
    <dbReference type="NCBI Taxonomy" id="1245441"/>
    <lineage>
        <taxon>Bacteria</taxon>
        <taxon>Pseudomonadati</taxon>
        <taxon>Pseudomonadota</taxon>
        <taxon>Betaproteobacteria</taxon>
        <taxon>Burkholderiales</taxon>
        <taxon>Burkholderiaceae</taxon>
        <taxon>Paraburkholderia</taxon>
    </lineage>
</organism>
<proteinExistence type="predicted"/>
<evidence type="ECO:0000313" key="1">
    <source>
        <dbReference type="EMBL" id="TCG03427.1"/>
    </source>
</evidence>
<dbReference type="Proteomes" id="UP000294200">
    <property type="component" value="Unassembled WGS sequence"/>
</dbReference>
<protein>
    <submittedName>
        <fullName evidence="1">Uncharacterized protein</fullName>
    </submittedName>
</protein>
<reference evidence="1 2" key="1">
    <citation type="submission" date="2017-02" db="EMBL/GenBank/DDBJ databases">
        <title>Paraburkholderia sophoroidis sp. nov. and Paraburkholderia steynii sp. nov. rhizobial symbionts of the fynbos legume Hypocalyptus sophoroides.</title>
        <authorList>
            <person name="Steenkamp E.T."/>
            <person name="Beukes C.W."/>
            <person name="Van Zyl E."/>
            <person name="Avontuur J."/>
            <person name="Chan W.Y."/>
            <person name="Hassen A."/>
            <person name="Palmer M."/>
            <person name="Mthombeni L."/>
            <person name="Phalane F."/>
            <person name="Sereme K."/>
            <person name="Venter S.N."/>
        </authorList>
    </citation>
    <scope>NUCLEOTIDE SEQUENCE [LARGE SCALE GENOMIC DNA]</scope>
    <source>
        <strain evidence="1 2">HC1.1ba</strain>
    </source>
</reference>
<dbReference type="AlphaFoldDB" id="A0A4R0X9A3"/>
<evidence type="ECO:0000313" key="2">
    <source>
        <dbReference type="Proteomes" id="UP000294200"/>
    </source>
</evidence>
<name>A0A4R0X9A3_9BURK</name>
<keyword evidence="2" id="KW-1185">Reference proteome</keyword>
<comment type="caution">
    <text evidence="1">The sequence shown here is derived from an EMBL/GenBank/DDBJ whole genome shotgun (WGS) entry which is preliminary data.</text>
</comment>
<sequence length="67" mass="7953">MARQATWIGWRITTRRAHLKSDTRLQIQWLLNNLACRNLSDISCGVYLDYCVNFALQAKMDGYFFFF</sequence>
<accession>A0A4R0X9A3</accession>
<gene>
    <name evidence="1" type="ORF">BZM27_48530</name>
</gene>